<sequence length="115" mass="13290">MYRQTKKKCLRYWIKKRKYSTCEQKEHPCLCTAVRKKNRYNFHISSWCTYIMASSEISRKVYPNVLLTAGLFSSEKSSSEGIKSFMFPQKLSLSTFSDKGIPSIGSGGIRKKIET</sequence>
<proteinExistence type="predicted"/>
<reference evidence="2" key="2">
    <citation type="journal article" date="2015" name="Fish Shellfish Immunol.">
        <title>Early steps in the European eel (Anguilla anguilla)-Vibrio vulnificus interaction in the gills: Role of the RtxA13 toxin.</title>
        <authorList>
            <person name="Callol A."/>
            <person name="Pajuelo D."/>
            <person name="Ebbesson L."/>
            <person name="Teles M."/>
            <person name="MacKenzie S."/>
            <person name="Amaro C."/>
        </authorList>
    </citation>
    <scope>NUCLEOTIDE SEQUENCE</scope>
</reference>
<feature type="region of interest" description="Disordered" evidence="1">
    <location>
        <begin position="96"/>
        <end position="115"/>
    </location>
</feature>
<organism evidence="2">
    <name type="scientific">Anguilla anguilla</name>
    <name type="common">European freshwater eel</name>
    <name type="synonym">Muraena anguilla</name>
    <dbReference type="NCBI Taxonomy" id="7936"/>
    <lineage>
        <taxon>Eukaryota</taxon>
        <taxon>Metazoa</taxon>
        <taxon>Chordata</taxon>
        <taxon>Craniata</taxon>
        <taxon>Vertebrata</taxon>
        <taxon>Euteleostomi</taxon>
        <taxon>Actinopterygii</taxon>
        <taxon>Neopterygii</taxon>
        <taxon>Teleostei</taxon>
        <taxon>Anguilliformes</taxon>
        <taxon>Anguillidae</taxon>
        <taxon>Anguilla</taxon>
    </lineage>
</organism>
<evidence type="ECO:0000313" key="2">
    <source>
        <dbReference type="EMBL" id="JAH92627.1"/>
    </source>
</evidence>
<dbReference type="EMBL" id="GBXM01015950">
    <property type="protein sequence ID" value="JAH92627.1"/>
    <property type="molecule type" value="Transcribed_RNA"/>
</dbReference>
<name>A0A0E9WQI1_ANGAN</name>
<evidence type="ECO:0000256" key="1">
    <source>
        <dbReference type="SAM" id="MobiDB-lite"/>
    </source>
</evidence>
<dbReference type="AlphaFoldDB" id="A0A0E9WQI1"/>
<protein>
    <submittedName>
        <fullName evidence="2">Uncharacterized protein</fullName>
    </submittedName>
</protein>
<reference evidence="2" key="1">
    <citation type="submission" date="2014-11" db="EMBL/GenBank/DDBJ databases">
        <authorList>
            <person name="Amaro Gonzalez C."/>
        </authorList>
    </citation>
    <scope>NUCLEOTIDE SEQUENCE</scope>
</reference>
<accession>A0A0E9WQI1</accession>